<proteinExistence type="inferred from homology"/>
<keyword evidence="13" id="KW-1185">Reference proteome</keyword>
<dbReference type="GO" id="GO:0003993">
    <property type="term" value="F:acid phosphatase activity"/>
    <property type="evidence" value="ECO:0007669"/>
    <property type="project" value="UniProtKB-EC"/>
</dbReference>
<organism evidence="12 13">
    <name type="scientific">Chlamydomonas eustigma</name>
    <dbReference type="NCBI Taxonomy" id="1157962"/>
    <lineage>
        <taxon>Eukaryota</taxon>
        <taxon>Viridiplantae</taxon>
        <taxon>Chlorophyta</taxon>
        <taxon>core chlorophytes</taxon>
        <taxon>Chlorophyceae</taxon>
        <taxon>CS clade</taxon>
        <taxon>Chlamydomonadales</taxon>
        <taxon>Chlamydomonadaceae</taxon>
        <taxon>Chlamydomonas</taxon>
    </lineage>
</organism>
<dbReference type="InterPro" id="IPR041792">
    <property type="entry name" value="MPP_PAP"/>
</dbReference>
<feature type="domain" description="Purple acid phosphatase N-terminal" evidence="11">
    <location>
        <begin position="109"/>
        <end position="220"/>
    </location>
</feature>
<dbReference type="AlphaFoldDB" id="A0A250X1J2"/>
<feature type="compositionally biased region" description="Basic and acidic residues" evidence="8">
    <location>
        <begin position="648"/>
        <end position="665"/>
    </location>
</feature>
<evidence type="ECO:0000256" key="4">
    <source>
        <dbReference type="ARBA" id="ARBA00022525"/>
    </source>
</evidence>
<dbReference type="SUPFAM" id="SSF49363">
    <property type="entry name" value="Purple acid phosphatase, N-terminal domain"/>
    <property type="match status" value="1"/>
</dbReference>
<dbReference type="InterPro" id="IPR025733">
    <property type="entry name" value="PAPs_C"/>
</dbReference>
<dbReference type="InterPro" id="IPR004843">
    <property type="entry name" value="Calcineurin-like_PHP"/>
</dbReference>
<feature type="compositionally biased region" description="Acidic residues" evidence="8">
    <location>
        <begin position="702"/>
        <end position="711"/>
    </location>
</feature>
<feature type="compositionally biased region" description="Acidic residues" evidence="8">
    <location>
        <begin position="319"/>
        <end position="329"/>
    </location>
</feature>
<dbReference type="Proteomes" id="UP000232323">
    <property type="component" value="Unassembled WGS sequence"/>
</dbReference>
<keyword evidence="7" id="KW-0378">Hydrolase</keyword>
<comment type="subcellular location">
    <subcellularLocation>
        <location evidence="1">Secreted</location>
    </subcellularLocation>
</comment>
<feature type="domain" description="Purple acid phosphatase C-terminal" evidence="10">
    <location>
        <begin position="562"/>
        <end position="620"/>
    </location>
</feature>
<evidence type="ECO:0000256" key="8">
    <source>
        <dbReference type="SAM" id="MobiDB-lite"/>
    </source>
</evidence>
<keyword evidence="5" id="KW-0732">Signal</keyword>
<dbReference type="Gene3D" id="3.60.21.10">
    <property type="match status" value="2"/>
</dbReference>
<evidence type="ECO:0000256" key="2">
    <source>
        <dbReference type="ARBA" id="ARBA00008723"/>
    </source>
</evidence>
<evidence type="ECO:0000256" key="7">
    <source>
        <dbReference type="RuleBase" id="RU361203"/>
    </source>
</evidence>
<feature type="compositionally biased region" description="Low complexity" evidence="8">
    <location>
        <begin position="675"/>
        <end position="684"/>
    </location>
</feature>
<accession>A0A250X1J2</accession>
<feature type="domain" description="Calcineurin-like phosphoesterase" evidence="9">
    <location>
        <begin position="475"/>
        <end position="545"/>
    </location>
</feature>
<dbReference type="Pfam" id="PF14008">
    <property type="entry name" value="Metallophos_C"/>
    <property type="match status" value="1"/>
</dbReference>
<evidence type="ECO:0000256" key="5">
    <source>
        <dbReference type="ARBA" id="ARBA00022729"/>
    </source>
</evidence>
<dbReference type="CDD" id="cd00839">
    <property type="entry name" value="MPP_PAPs"/>
    <property type="match status" value="1"/>
</dbReference>
<dbReference type="GO" id="GO:0005576">
    <property type="term" value="C:extracellular region"/>
    <property type="evidence" value="ECO:0007669"/>
    <property type="project" value="UniProtKB-SubCell"/>
</dbReference>
<dbReference type="EMBL" id="BEGY01000021">
    <property type="protein sequence ID" value="GAX76947.1"/>
    <property type="molecule type" value="Genomic_DNA"/>
</dbReference>
<evidence type="ECO:0000259" key="9">
    <source>
        <dbReference type="Pfam" id="PF00149"/>
    </source>
</evidence>
<name>A0A250X1J2_9CHLO</name>
<protein>
    <recommendedName>
        <fullName evidence="7">Purple acid phosphatase</fullName>
        <ecNumber evidence="7">3.1.3.2</ecNumber>
    </recommendedName>
</protein>
<reference evidence="12 13" key="1">
    <citation type="submission" date="2017-08" db="EMBL/GenBank/DDBJ databases">
        <title>Acidophilic green algal genome provides insights into adaptation to an acidic environment.</title>
        <authorList>
            <person name="Hirooka S."/>
            <person name="Hirose Y."/>
            <person name="Kanesaki Y."/>
            <person name="Higuchi S."/>
            <person name="Fujiwara T."/>
            <person name="Onuma R."/>
            <person name="Era A."/>
            <person name="Ohbayashi R."/>
            <person name="Uzuka A."/>
            <person name="Nozaki H."/>
            <person name="Yoshikawa H."/>
            <person name="Miyagishima S.Y."/>
        </authorList>
    </citation>
    <scope>NUCLEOTIDE SEQUENCE [LARGE SCALE GENOMIC DNA]</scope>
    <source>
        <strain evidence="12 13">NIES-2499</strain>
    </source>
</reference>
<comment type="caution">
    <text evidence="12">The sequence shown here is derived from an EMBL/GenBank/DDBJ whole genome shotgun (WGS) entry which is preliminary data.</text>
</comment>
<dbReference type="GO" id="GO:0046872">
    <property type="term" value="F:metal ion binding"/>
    <property type="evidence" value="ECO:0007669"/>
    <property type="project" value="InterPro"/>
</dbReference>
<dbReference type="InterPro" id="IPR008963">
    <property type="entry name" value="Purple_acid_Pase-like_N"/>
</dbReference>
<evidence type="ECO:0000256" key="1">
    <source>
        <dbReference type="ARBA" id="ARBA00004613"/>
    </source>
</evidence>
<evidence type="ECO:0000313" key="13">
    <source>
        <dbReference type="Proteomes" id="UP000232323"/>
    </source>
</evidence>
<dbReference type="PANTHER" id="PTHR45778:SF7">
    <property type="entry name" value="PURPLE ACID PHOSPHATASE"/>
    <property type="match status" value="1"/>
</dbReference>
<dbReference type="Pfam" id="PF16656">
    <property type="entry name" value="Pur_ac_phosph_N"/>
    <property type="match status" value="1"/>
</dbReference>
<dbReference type="Gene3D" id="2.60.40.380">
    <property type="entry name" value="Purple acid phosphatase-like, N-terminal"/>
    <property type="match status" value="1"/>
</dbReference>
<comment type="catalytic activity">
    <reaction evidence="7">
        <text>a phosphate monoester + H2O = an alcohol + phosphate</text>
        <dbReference type="Rhea" id="RHEA:15017"/>
        <dbReference type="ChEBI" id="CHEBI:15377"/>
        <dbReference type="ChEBI" id="CHEBI:30879"/>
        <dbReference type="ChEBI" id="CHEBI:43474"/>
        <dbReference type="ChEBI" id="CHEBI:67140"/>
        <dbReference type="EC" id="3.1.3.2"/>
    </reaction>
</comment>
<evidence type="ECO:0000256" key="6">
    <source>
        <dbReference type="ARBA" id="ARBA00023180"/>
    </source>
</evidence>
<gene>
    <name evidence="12" type="ORF">CEUSTIGMA_g4394.t1</name>
</gene>
<comment type="subunit">
    <text evidence="3">Homodimer.</text>
</comment>
<evidence type="ECO:0000259" key="11">
    <source>
        <dbReference type="Pfam" id="PF16656"/>
    </source>
</evidence>
<feature type="domain" description="Calcineurin-like phosphoesterase" evidence="9">
    <location>
        <begin position="232"/>
        <end position="343"/>
    </location>
</feature>
<dbReference type="OrthoDB" id="45007at2759"/>
<keyword evidence="6" id="KW-0325">Glycoprotein</keyword>
<evidence type="ECO:0000313" key="12">
    <source>
        <dbReference type="EMBL" id="GAX76947.1"/>
    </source>
</evidence>
<evidence type="ECO:0000259" key="10">
    <source>
        <dbReference type="Pfam" id="PF14008"/>
    </source>
</evidence>
<dbReference type="Pfam" id="PF00149">
    <property type="entry name" value="Metallophos"/>
    <property type="match status" value="2"/>
</dbReference>
<dbReference type="InterPro" id="IPR015914">
    <property type="entry name" value="PAPs_N"/>
</dbReference>
<dbReference type="STRING" id="1157962.A0A250X1J2"/>
<keyword evidence="4" id="KW-0964">Secreted</keyword>
<dbReference type="EC" id="3.1.3.2" evidence="7"/>
<feature type="region of interest" description="Disordered" evidence="8">
    <location>
        <begin position="317"/>
        <end position="336"/>
    </location>
</feature>
<dbReference type="InterPro" id="IPR029052">
    <property type="entry name" value="Metallo-depent_PP-like"/>
</dbReference>
<sequence>MSLEVPLLVLNFEVTVTLMHCTSVALGSKSARAFGRSGTAQPMKPDLFRYKEDLLKVMWQSERMQGYIVMVPIVYLLLLSSVACTSNRKLKLASTEDEVYKHHEYNCEPREVHLSLSESTDELRVVWTTSAEGCGASVNYGRTDFASQLSNSSESVRNRTLLTQWAHGTSYVLTNRHMCSGKARNKKEFEKFFHTSLLSNLETQAVYQYRISGSDETYTFVANPAKGKKARMNFVMFGDMGESEYRADKNPMADETLEAILREHESMPLDLLVHVGDLAYADGKIKSWGAFMDMIEPLAAEVPYMVAIGNHEYGYSYEDSSDSDNDPSGESEPYQPYWGNFGDDSRGECGAATARHFLMPSGASNKKAKQRNPAFYELEGEQGALSLETTVQHRHHHRSLLANKRDSINWAVGLRVWAVGEDDPAVHAEIRGGAESGGGDVEYYSPTDNPPFWYSFDYGIVHFTVVSTEHDLSPGSLQYDWLQADLASVDRCATPWLLVGMHRPMYVVYPHKSNRDVGEHLQDFLEDLLLEYQVDAVVSGHVHSYYRTCSVDKERCTDDNSGIVHLVMGTGGHVLSDVEDEQRMWCLSAAVEHGFGSFQVHGEHMRFSFISSRDSRVLDETKLWAKVTSNSCDDYMKTRRLAGVQRPPDYDAARQRKRDEEEAAARGRGGGSEEGSGAAAGSSAAKHHIDGEGLVPAGTLPAEEEMDEPSE</sequence>
<dbReference type="SUPFAM" id="SSF56300">
    <property type="entry name" value="Metallo-dependent phosphatases"/>
    <property type="match status" value="1"/>
</dbReference>
<comment type="similarity">
    <text evidence="2 7">Belongs to the metallophosphoesterase superfamily. Purple acid phosphatase family.</text>
</comment>
<dbReference type="PANTHER" id="PTHR45778">
    <property type="entry name" value="PURPLE ACID PHOSPHATASE-RELATED"/>
    <property type="match status" value="1"/>
</dbReference>
<feature type="region of interest" description="Disordered" evidence="8">
    <location>
        <begin position="639"/>
        <end position="711"/>
    </location>
</feature>
<evidence type="ECO:0000256" key="3">
    <source>
        <dbReference type="ARBA" id="ARBA00011738"/>
    </source>
</evidence>